<keyword evidence="1 7" id="KW-0963">Cytoplasm</keyword>
<evidence type="ECO:0000259" key="9">
    <source>
        <dbReference type="PROSITE" id="PS50164"/>
    </source>
</evidence>
<dbReference type="HAMAP" id="MF_00203">
    <property type="entry name" value="UvrC"/>
    <property type="match status" value="1"/>
</dbReference>
<name>A0A545STR8_9RHOB</name>
<dbReference type="InterPro" id="IPR047296">
    <property type="entry name" value="GIY-YIG_UvrC_Cho"/>
</dbReference>
<keyword evidence="5 7" id="KW-0234">DNA repair</keyword>
<dbReference type="GO" id="GO:0009380">
    <property type="term" value="C:excinuclease repair complex"/>
    <property type="evidence" value="ECO:0007669"/>
    <property type="project" value="InterPro"/>
</dbReference>
<comment type="caution">
    <text evidence="11">The sequence shown here is derived from an EMBL/GenBank/DDBJ whole genome shotgun (WGS) entry which is preliminary data.</text>
</comment>
<dbReference type="InterPro" id="IPR003583">
    <property type="entry name" value="Hlx-hairpin-Hlx_DNA-bd_motif"/>
</dbReference>
<evidence type="ECO:0000256" key="6">
    <source>
        <dbReference type="ARBA" id="ARBA00023236"/>
    </source>
</evidence>
<dbReference type="FunFam" id="3.40.1440.10:FF:000001">
    <property type="entry name" value="UvrABC system protein C"/>
    <property type="match status" value="1"/>
</dbReference>
<dbReference type="InterPro" id="IPR050066">
    <property type="entry name" value="UvrABC_protein_C"/>
</dbReference>
<keyword evidence="6 7" id="KW-0742">SOS response</keyword>
<organism evidence="11 12">
    <name type="scientific">Aliiroseovarius halocynthiae</name>
    <dbReference type="NCBI Taxonomy" id="985055"/>
    <lineage>
        <taxon>Bacteria</taxon>
        <taxon>Pseudomonadati</taxon>
        <taxon>Pseudomonadota</taxon>
        <taxon>Alphaproteobacteria</taxon>
        <taxon>Rhodobacterales</taxon>
        <taxon>Paracoccaceae</taxon>
        <taxon>Aliiroseovarius</taxon>
    </lineage>
</organism>
<evidence type="ECO:0000256" key="5">
    <source>
        <dbReference type="ARBA" id="ARBA00023204"/>
    </source>
</evidence>
<evidence type="ECO:0000259" key="8">
    <source>
        <dbReference type="PROSITE" id="PS50151"/>
    </source>
</evidence>
<dbReference type="NCBIfam" id="NF001824">
    <property type="entry name" value="PRK00558.1-5"/>
    <property type="match status" value="1"/>
</dbReference>
<dbReference type="SMART" id="SM00465">
    <property type="entry name" value="GIYc"/>
    <property type="match status" value="1"/>
</dbReference>
<dbReference type="RefSeq" id="WP_142852112.1">
    <property type="nucleotide sequence ID" value="NZ_FXWW01000001.1"/>
</dbReference>
<evidence type="ECO:0000259" key="10">
    <source>
        <dbReference type="PROSITE" id="PS50165"/>
    </source>
</evidence>
<keyword evidence="3 7" id="KW-0228">DNA excision</keyword>
<dbReference type="AlphaFoldDB" id="A0A545STR8"/>
<dbReference type="Pfam" id="PF22920">
    <property type="entry name" value="UvrC_RNaseH"/>
    <property type="match status" value="1"/>
</dbReference>
<dbReference type="Pfam" id="PF02151">
    <property type="entry name" value="UVR"/>
    <property type="match status" value="1"/>
</dbReference>
<dbReference type="EMBL" id="VICH01000004">
    <property type="protein sequence ID" value="TQV68358.1"/>
    <property type="molecule type" value="Genomic_DNA"/>
</dbReference>
<evidence type="ECO:0000313" key="11">
    <source>
        <dbReference type="EMBL" id="TQV68358.1"/>
    </source>
</evidence>
<dbReference type="GO" id="GO:0009381">
    <property type="term" value="F:excinuclease ABC activity"/>
    <property type="evidence" value="ECO:0007669"/>
    <property type="project" value="UniProtKB-UniRule"/>
</dbReference>
<dbReference type="InterPro" id="IPR041663">
    <property type="entry name" value="DisA/LigA_HHH"/>
</dbReference>
<feature type="domain" description="UvrC family homology region profile" evidence="10">
    <location>
        <begin position="269"/>
        <end position="499"/>
    </location>
</feature>
<dbReference type="GO" id="GO:0009432">
    <property type="term" value="P:SOS response"/>
    <property type="evidence" value="ECO:0007669"/>
    <property type="project" value="UniProtKB-UniRule"/>
</dbReference>
<dbReference type="SMART" id="SM00278">
    <property type="entry name" value="HhH1"/>
    <property type="match status" value="2"/>
</dbReference>
<dbReference type="Gene3D" id="4.10.860.10">
    <property type="entry name" value="UVR domain"/>
    <property type="match status" value="1"/>
</dbReference>
<evidence type="ECO:0000256" key="7">
    <source>
        <dbReference type="HAMAP-Rule" id="MF_00203"/>
    </source>
</evidence>
<dbReference type="InterPro" id="IPR035901">
    <property type="entry name" value="GIY-YIG_endonuc_sf"/>
</dbReference>
<dbReference type="SUPFAM" id="SSF47781">
    <property type="entry name" value="RuvA domain 2-like"/>
    <property type="match status" value="1"/>
</dbReference>
<dbReference type="GO" id="GO:0003677">
    <property type="term" value="F:DNA binding"/>
    <property type="evidence" value="ECO:0007669"/>
    <property type="project" value="UniProtKB-UniRule"/>
</dbReference>
<dbReference type="Gene3D" id="3.40.1440.10">
    <property type="entry name" value="GIY-YIG endonuclease"/>
    <property type="match status" value="1"/>
</dbReference>
<dbReference type="Proteomes" id="UP000315816">
    <property type="component" value="Unassembled WGS sequence"/>
</dbReference>
<dbReference type="GO" id="GO:0006289">
    <property type="term" value="P:nucleotide-excision repair"/>
    <property type="evidence" value="ECO:0007669"/>
    <property type="project" value="UniProtKB-UniRule"/>
</dbReference>
<protein>
    <recommendedName>
        <fullName evidence="7">UvrABC system protein C</fullName>
        <shortName evidence="7">Protein UvrC</shortName>
    </recommendedName>
    <alternativeName>
        <fullName evidence="7">Excinuclease ABC subunit C</fullName>
    </alternativeName>
</protein>
<dbReference type="SUPFAM" id="SSF46600">
    <property type="entry name" value="C-terminal UvrC-binding domain of UvrB"/>
    <property type="match status" value="1"/>
</dbReference>
<comment type="similarity">
    <text evidence="7">Belongs to the UvrC family.</text>
</comment>
<feature type="domain" description="GIY-YIG" evidence="9">
    <location>
        <begin position="31"/>
        <end position="109"/>
    </location>
</feature>
<comment type="function">
    <text evidence="7">The UvrABC repair system catalyzes the recognition and processing of DNA lesions. UvrC both incises the 5' and 3' sides of the lesion. The N-terminal half is responsible for the 3' incision and the C-terminal half is responsible for the 5' incision.</text>
</comment>
<keyword evidence="12" id="KW-1185">Reference proteome</keyword>
<comment type="subcellular location">
    <subcellularLocation>
        <location evidence="7">Cytoplasm</location>
    </subcellularLocation>
</comment>
<feature type="domain" description="UVR" evidence="8">
    <location>
        <begin position="218"/>
        <end position="253"/>
    </location>
</feature>
<keyword evidence="4 7" id="KW-0267">Excision nuclease</keyword>
<dbReference type="GO" id="GO:0005737">
    <property type="term" value="C:cytoplasm"/>
    <property type="evidence" value="ECO:0007669"/>
    <property type="project" value="UniProtKB-SubCell"/>
</dbReference>
<dbReference type="CDD" id="cd10434">
    <property type="entry name" value="GIY-YIG_UvrC_Cho"/>
    <property type="match status" value="1"/>
</dbReference>
<dbReference type="InterPro" id="IPR036876">
    <property type="entry name" value="UVR_dom_sf"/>
</dbReference>
<dbReference type="InterPro" id="IPR001162">
    <property type="entry name" value="UvrC_RNase_H_dom"/>
</dbReference>
<comment type="subunit">
    <text evidence="7">Interacts with UvrB in an incision complex.</text>
</comment>
<dbReference type="Gene3D" id="1.10.150.20">
    <property type="entry name" value="5' to 3' exonuclease, C-terminal subdomain"/>
    <property type="match status" value="1"/>
</dbReference>
<dbReference type="OrthoDB" id="9804933at2"/>
<evidence type="ECO:0000256" key="1">
    <source>
        <dbReference type="ARBA" id="ARBA00022490"/>
    </source>
</evidence>
<sequence>MTREKQDTSQVEAPVQTGHEVIQSYLKTLDNSPGVYRMLDTKGRVLYVGKARSLKKRVSNYAKPTGHSARIARMISQTASMMFLTTRTETEALLLEQNLIKQLKPHFNVLLRDDKSFPNILLTGHEFPQIKKHRGARKENGQYFGPFASADAVNRTLNQLQKVFLLRNCTDATFDARTRPCLQYQIKRCAGPCVGKIDAEGYGALVRDAGDFLSGRTTKMQESLAADMQAASEAMEFEKAAVLRDRIRALTQVQQSQGINPQGVAEADVIALHMEGGQACVQVFFIRANQNWGNRDFYPRTGAGAGPGEALQAFVGQFYDQKEPPRLILLSDPLDEQDLMAEALTEKLGRKVEISVPQRGEKSELIANAQRNARESLARKMAETATQAKLLDGMSKAFGLDGPPHRVEVYDNSHIQGAHAVGAMIVAGPEGYMKSQYRKFNIKGDDLTPGDDFGMMKEVLTRRFKRLLKEDPDREGDGWPGLLLIDGGAGQVSAVYEIMEELGVTDIPMIGVAKGVDRDHGKEEFHRRGQRPFALQRNDPVLYFVQRLRDEAHRFAIGTHRAKRAKAQGATPLDEVPGVGATRKRALLQHFGSAKAVSRAGLEDLKAVDGISETLAETIYGFFHDRA</sequence>
<dbReference type="Pfam" id="PF08459">
    <property type="entry name" value="UvrC_RNaseH_dom"/>
    <property type="match status" value="1"/>
</dbReference>
<dbReference type="InterPro" id="IPR004791">
    <property type="entry name" value="UvrC"/>
</dbReference>
<dbReference type="PANTHER" id="PTHR30562">
    <property type="entry name" value="UVRC/OXIDOREDUCTASE"/>
    <property type="match status" value="1"/>
</dbReference>
<dbReference type="PANTHER" id="PTHR30562:SF1">
    <property type="entry name" value="UVRABC SYSTEM PROTEIN C"/>
    <property type="match status" value="1"/>
</dbReference>
<dbReference type="NCBIfam" id="TIGR00194">
    <property type="entry name" value="uvrC"/>
    <property type="match status" value="1"/>
</dbReference>
<proteinExistence type="inferred from homology"/>
<dbReference type="PROSITE" id="PS50151">
    <property type="entry name" value="UVR"/>
    <property type="match status" value="1"/>
</dbReference>
<evidence type="ECO:0000256" key="2">
    <source>
        <dbReference type="ARBA" id="ARBA00022763"/>
    </source>
</evidence>
<dbReference type="Pfam" id="PF01541">
    <property type="entry name" value="GIY-YIG"/>
    <property type="match status" value="1"/>
</dbReference>
<keyword evidence="2 7" id="KW-0227">DNA damage</keyword>
<dbReference type="Gene3D" id="3.30.420.340">
    <property type="entry name" value="UvrC, RNAse H endonuclease domain"/>
    <property type="match status" value="1"/>
</dbReference>
<evidence type="ECO:0000313" key="12">
    <source>
        <dbReference type="Proteomes" id="UP000315816"/>
    </source>
</evidence>
<evidence type="ECO:0000256" key="3">
    <source>
        <dbReference type="ARBA" id="ARBA00022769"/>
    </source>
</evidence>
<reference evidence="11 12" key="1">
    <citation type="submission" date="2019-06" db="EMBL/GenBank/DDBJ databases">
        <title>A novel species of marine bacteria.</title>
        <authorList>
            <person name="Wang Y."/>
        </authorList>
    </citation>
    <scope>NUCLEOTIDE SEQUENCE [LARGE SCALE GENOMIC DNA]</scope>
    <source>
        <strain evidence="11 12">MA1-10</strain>
    </source>
</reference>
<evidence type="ECO:0000256" key="4">
    <source>
        <dbReference type="ARBA" id="ARBA00022881"/>
    </source>
</evidence>
<dbReference type="InterPro" id="IPR000305">
    <property type="entry name" value="GIY-YIG_endonuc"/>
</dbReference>
<dbReference type="InterPro" id="IPR038476">
    <property type="entry name" value="UvrC_RNase_H_dom_sf"/>
</dbReference>
<dbReference type="SUPFAM" id="SSF82771">
    <property type="entry name" value="GIY-YIG endonuclease"/>
    <property type="match status" value="1"/>
</dbReference>
<dbReference type="Pfam" id="PF12826">
    <property type="entry name" value="HHH_2"/>
    <property type="match status" value="1"/>
</dbReference>
<gene>
    <name evidence="7 11" type="primary">uvrC</name>
    <name evidence="11" type="ORF">FIL88_01840</name>
</gene>
<dbReference type="PROSITE" id="PS50164">
    <property type="entry name" value="GIY_YIG"/>
    <property type="match status" value="1"/>
</dbReference>
<dbReference type="PROSITE" id="PS50165">
    <property type="entry name" value="UVRC"/>
    <property type="match status" value="1"/>
</dbReference>
<dbReference type="InterPro" id="IPR010994">
    <property type="entry name" value="RuvA_2-like"/>
</dbReference>
<dbReference type="InterPro" id="IPR001943">
    <property type="entry name" value="UVR_dom"/>
</dbReference>
<accession>A0A545STR8</accession>
<dbReference type="FunFam" id="3.30.420.340:FF:000001">
    <property type="entry name" value="UvrABC system protein C"/>
    <property type="match status" value="1"/>
</dbReference>